<evidence type="ECO:0000256" key="10">
    <source>
        <dbReference type="ARBA" id="ARBA00047364"/>
    </source>
</evidence>
<dbReference type="InterPro" id="IPR009080">
    <property type="entry name" value="tRNAsynth_Ia_anticodon-bd"/>
</dbReference>
<feature type="binding site" evidence="11">
    <location>
        <position position="150"/>
    </location>
    <ligand>
        <name>Zn(2+)</name>
        <dbReference type="ChEBI" id="CHEBI:29105"/>
    </ligand>
</feature>
<gene>
    <name evidence="11" type="primary">metG</name>
    <name evidence="14" type="ORF">UY32_C0006G0004</name>
</gene>
<feature type="short sequence motif" description="'HIGH' region" evidence="11">
    <location>
        <begin position="15"/>
        <end position="25"/>
    </location>
</feature>
<protein>
    <recommendedName>
        <fullName evidence="11">Methionine--tRNA ligase</fullName>
        <ecNumber evidence="11">6.1.1.10</ecNumber>
    </recommendedName>
    <alternativeName>
        <fullName evidence="11">Methionyl-tRNA synthetase</fullName>
        <shortName evidence="11">MetRS</shortName>
    </alternativeName>
</protein>
<dbReference type="InterPro" id="IPR023458">
    <property type="entry name" value="Met-tRNA_ligase_1"/>
</dbReference>
<dbReference type="HAMAP" id="MF_00098">
    <property type="entry name" value="Met_tRNA_synth_type1"/>
    <property type="match status" value="1"/>
</dbReference>
<feature type="binding site" evidence="11">
    <location>
        <position position="163"/>
    </location>
    <ligand>
        <name>Zn(2+)</name>
        <dbReference type="ChEBI" id="CHEBI:29105"/>
    </ligand>
</feature>
<dbReference type="InterPro" id="IPR015413">
    <property type="entry name" value="Methionyl/Leucyl_tRNA_Synth"/>
</dbReference>
<dbReference type="InterPro" id="IPR014729">
    <property type="entry name" value="Rossmann-like_a/b/a_fold"/>
</dbReference>
<evidence type="ECO:0000259" key="12">
    <source>
        <dbReference type="Pfam" id="PF09334"/>
    </source>
</evidence>
<dbReference type="InterPro" id="IPR029038">
    <property type="entry name" value="MetRS_Zn"/>
</dbReference>
<feature type="binding site" evidence="11">
    <location>
        <position position="147"/>
    </location>
    <ligand>
        <name>Zn(2+)</name>
        <dbReference type="ChEBI" id="CHEBI:29105"/>
    </ligand>
</feature>
<dbReference type="CDD" id="cd00814">
    <property type="entry name" value="MetRS_core"/>
    <property type="match status" value="1"/>
</dbReference>
<dbReference type="InterPro" id="IPR014758">
    <property type="entry name" value="Met-tRNA_synth"/>
</dbReference>
<keyword evidence="8 11" id="KW-0648">Protein biosynthesis</keyword>
<dbReference type="GO" id="GO:0006431">
    <property type="term" value="P:methionyl-tRNA aminoacylation"/>
    <property type="evidence" value="ECO:0007669"/>
    <property type="project" value="UniProtKB-UniRule"/>
</dbReference>
<dbReference type="Gene3D" id="2.20.28.20">
    <property type="entry name" value="Methionyl-tRNA synthetase, Zn-domain"/>
    <property type="match status" value="1"/>
</dbReference>
<evidence type="ECO:0000256" key="6">
    <source>
        <dbReference type="ARBA" id="ARBA00022741"/>
    </source>
</evidence>
<proteinExistence type="inferred from homology"/>
<keyword evidence="11" id="KW-0479">Metal-binding</keyword>
<feature type="binding site" evidence="11">
    <location>
        <position position="348"/>
    </location>
    <ligand>
        <name>ATP</name>
        <dbReference type="ChEBI" id="CHEBI:30616"/>
    </ligand>
</feature>
<dbReference type="EC" id="6.1.1.10" evidence="11"/>
<keyword evidence="6 11" id="KW-0547">Nucleotide-binding</keyword>
<keyword evidence="9 11" id="KW-0030">Aminoacyl-tRNA synthetase</keyword>
<dbReference type="PROSITE" id="PS00178">
    <property type="entry name" value="AA_TRNA_LIGASE_I"/>
    <property type="match status" value="1"/>
</dbReference>
<dbReference type="FunFam" id="2.20.28.20:FF:000001">
    <property type="entry name" value="Methionine--tRNA ligase"/>
    <property type="match status" value="1"/>
</dbReference>
<comment type="function">
    <text evidence="1 11">Is required not only for elongation of protein synthesis but also for the initiation of all mRNA translation through initiator tRNA(fMet) aminoacylation.</text>
</comment>
<comment type="subcellular location">
    <subcellularLocation>
        <location evidence="2 11">Cytoplasm</location>
    </subcellularLocation>
</comment>
<evidence type="ECO:0000313" key="14">
    <source>
        <dbReference type="EMBL" id="KKU99088.1"/>
    </source>
</evidence>
<keyword evidence="11" id="KW-0862">Zinc</keyword>
<keyword evidence="4 11" id="KW-0963">Cytoplasm</keyword>
<evidence type="ECO:0000256" key="2">
    <source>
        <dbReference type="ARBA" id="ARBA00004496"/>
    </source>
</evidence>
<dbReference type="PANTHER" id="PTHR45765">
    <property type="entry name" value="METHIONINE--TRNA LIGASE"/>
    <property type="match status" value="1"/>
</dbReference>
<dbReference type="PATRIC" id="fig|1618666.3.peg.191"/>
<dbReference type="GO" id="GO:0005829">
    <property type="term" value="C:cytosol"/>
    <property type="evidence" value="ECO:0007669"/>
    <property type="project" value="TreeGrafter"/>
</dbReference>
<evidence type="ECO:0000256" key="4">
    <source>
        <dbReference type="ARBA" id="ARBA00022490"/>
    </source>
</evidence>
<dbReference type="Gene3D" id="1.10.730.10">
    <property type="entry name" value="Isoleucyl-tRNA Synthetase, Domain 1"/>
    <property type="match status" value="1"/>
</dbReference>
<dbReference type="PRINTS" id="PR01041">
    <property type="entry name" value="TRNASYNTHMET"/>
</dbReference>
<dbReference type="PANTHER" id="PTHR45765:SF1">
    <property type="entry name" value="METHIONINE--TRNA LIGASE, CYTOPLASMIC"/>
    <property type="match status" value="1"/>
</dbReference>
<name>A0A0G1X975_9BACT</name>
<evidence type="ECO:0000256" key="1">
    <source>
        <dbReference type="ARBA" id="ARBA00003314"/>
    </source>
</evidence>
<evidence type="ECO:0000259" key="13">
    <source>
        <dbReference type="Pfam" id="PF19303"/>
    </source>
</evidence>
<keyword evidence="5 11" id="KW-0436">Ligase</keyword>
<accession>A0A0G1X975</accession>
<dbReference type="Proteomes" id="UP000034600">
    <property type="component" value="Unassembled WGS sequence"/>
</dbReference>
<organism evidence="14 15">
    <name type="scientific">Candidatus Jorgensenbacteria bacterium GW2011_GWC1_48_8</name>
    <dbReference type="NCBI Taxonomy" id="1618666"/>
    <lineage>
        <taxon>Bacteria</taxon>
        <taxon>Candidatus Joergenseniibacteriota</taxon>
    </lineage>
</organism>
<dbReference type="GO" id="GO:0005524">
    <property type="term" value="F:ATP binding"/>
    <property type="evidence" value="ECO:0007669"/>
    <property type="project" value="UniProtKB-UniRule"/>
</dbReference>
<evidence type="ECO:0000256" key="9">
    <source>
        <dbReference type="ARBA" id="ARBA00023146"/>
    </source>
</evidence>
<dbReference type="GO" id="GO:0046872">
    <property type="term" value="F:metal ion binding"/>
    <property type="evidence" value="ECO:0007669"/>
    <property type="project" value="UniProtKB-KW"/>
</dbReference>
<evidence type="ECO:0000256" key="5">
    <source>
        <dbReference type="ARBA" id="ARBA00022598"/>
    </source>
</evidence>
<comment type="subunit">
    <text evidence="11">Monomer.</text>
</comment>
<reference evidence="14 15" key="1">
    <citation type="journal article" date="2015" name="Nature">
        <title>rRNA introns, odd ribosomes, and small enigmatic genomes across a large radiation of phyla.</title>
        <authorList>
            <person name="Brown C.T."/>
            <person name="Hug L.A."/>
            <person name="Thomas B.C."/>
            <person name="Sharon I."/>
            <person name="Castelle C.J."/>
            <person name="Singh A."/>
            <person name="Wilkins M.J."/>
            <person name="Williams K.H."/>
            <person name="Banfield J.F."/>
        </authorList>
    </citation>
    <scope>NUCLEOTIDE SEQUENCE [LARGE SCALE GENOMIC DNA]</scope>
</reference>
<evidence type="ECO:0000313" key="15">
    <source>
        <dbReference type="Proteomes" id="UP000034600"/>
    </source>
</evidence>
<evidence type="ECO:0000256" key="8">
    <source>
        <dbReference type="ARBA" id="ARBA00022917"/>
    </source>
</evidence>
<dbReference type="SUPFAM" id="SSF57770">
    <property type="entry name" value="Methionyl-tRNA synthetase (MetRS), Zn-domain"/>
    <property type="match status" value="1"/>
</dbReference>
<evidence type="ECO:0000256" key="7">
    <source>
        <dbReference type="ARBA" id="ARBA00022840"/>
    </source>
</evidence>
<keyword evidence="7 11" id="KW-0067">ATP-binding</keyword>
<dbReference type="NCBIfam" id="TIGR00398">
    <property type="entry name" value="metG"/>
    <property type="match status" value="1"/>
</dbReference>
<evidence type="ECO:0000256" key="11">
    <source>
        <dbReference type="HAMAP-Rule" id="MF_00098"/>
    </source>
</evidence>
<sequence>MNSNKKKIFIGVAWPYVNGDIHIGHLAGYLLPADIFARFHRFRGNDVLMVSGSDCFGTPITLEADKRGVLPQEIVEEYHEKNAALFRDLNLSFDLYTKTDTKNHRKITQDFFLRLLKGGFIFKDKTKQYYSPVNEHFLPDRYVEGKCPNCGYEAARSDQCDNCGTLIDEGTLLNPRDKITGGPVELKPSEHYFLDWRKLQPFLEKYITARGKNWRSWVLKETKGWLKSGLKPRPITRDIDWGVEIPIEQIPEELKIKDADKKRIYVWFDAVIGYLSASIEWSKKTDRDWKEFWYDEEVEHAYFMGKDNLVFHTLFWPGQLHGYDEKIHLPDFPAVNQFLNLEGQKFSKGRGVTIDSRYIAEKYGLDAARFYLTTILPEDSDANFGWQNFVNAVNSVLVANLGNFLNRTLTLAKGLNFKEVEVDRSVKEKTLGFIEEAKKAAEKYKFKRYAETVLALSDFGNKYLSKEEPWFLKEKDESKFKNVLGNALYIILGLFLLLKPLLPGTYEKLEKSLGVGIDEWSGDEDKLLAELLKRVKIQEVQPLFKKIDESVIEIERKKIAPAQGEQGRS</sequence>
<dbReference type="InterPro" id="IPR041872">
    <property type="entry name" value="Anticodon_Met"/>
</dbReference>
<dbReference type="InterPro" id="IPR001412">
    <property type="entry name" value="aa-tRNA-synth_I_CS"/>
</dbReference>
<evidence type="ECO:0000256" key="3">
    <source>
        <dbReference type="ARBA" id="ARBA00008258"/>
    </source>
</evidence>
<feature type="domain" description="Methionyl-tRNA synthetase anticodon-binding" evidence="13">
    <location>
        <begin position="432"/>
        <end position="553"/>
    </location>
</feature>
<comment type="catalytic activity">
    <reaction evidence="10 11">
        <text>tRNA(Met) + L-methionine + ATP = L-methionyl-tRNA(Met) + AMP + diphosphate</text>
        <dbReference type="Rhea" id="RHEA:13481"/>
        <dbReference type="Rhea" id="RHEA-COMP:9667"/>
        <dbReference type="Rhea" id="RHEA-COMP:9698"/>
        <dbReference type="ChEBI" id="CHEBI:30616"/>
        <dbReference type="ChEBI" id="CHEBI:33019"/>
        <dbReference type="ChEBI" id="CHEBI:57844"/>
        <dbReference type="ChEBI" id="CHEBI:78442"/>
        <dbReference type="ChEBI" id="CHEBI:78530"/>
        <dbReference type="ChEBI" id="CHEBI:456215"/>
        <dbReference type="EC" id="6.1.1.10"/>
    </reaction>
</comment>
<comment type="caution">
    <text evidence="11">Lacks conserved residue(s) required for the propagation of feature annotation.</text>
</comment>
<dbReference type="GO" id="GO:0004825">
    <property type="term" value="F:methionine-tRNA ligase activity"/>
    <property type="evidence" value="ECO:0007669"/>
    <property type="project" value="UniProtKB-UniRule"/>
</dbReference>
<dbReference type="Pfam" id="PF19303">
    <property type="entry name" value="Anticodon_3"/>
    <property type="match status" value="1"/>
</dbReference>
<comment type="similarity">
    <text evidence="3 11">Belongs to the class-I aminoacyl-tRNA synthetase family. MetG type 1 subfamily.</text>
</comment>
<dbReference type="SUPFAM" id="SSF47323">
    <property type="entry name" value="Anticodon-binding domain of a subclass of class I aminoacyl-tRNA synthetases"/>
    <property type="match status" value="1"/>
</dbReference>
<comment type="caution">
    <text evidence="14">The sequence shown here is derived from an EMBL/GenBank/DDBJ whole genome shotgun (WGS) entry which is preliminary data.</text>
</comment>
<dbReference type="InterPro" id="IPR033911">
    <property type="entry name" value="MetRS_core"/>
</dbReference>
<feature type="binding site" evidence="11">
    <location>
        <position position="160"/>
    </location>
    <ligand>
        <name>Zn(2+)</name>
        <dbReference type="ChEBI" id="CHEBI:29105"/>
    </ligand>
</feature>
<dbReference type="Pfam" id="PF09334">
    <property type="entry name" value="tRNA-synt_1g"/>
    <property type="match status" value="1"/>
</dbReference>
<dbReference type="SUPFAM" id="SSF52374">
    <property type="entry name" value="Nucleotidylyl transferase"/>
    <property type="match status" value="1"/>
</dbReference>
<dbReference type="Gene3D" id="3.40.50.620">
    <property type="entry name" value="HUPs"/>
    <property type="match status" value="1"/>
</dbReference>
<feature type="domain" description="Methionyl/Leucyl tRNA synthetase" evidence="12">
    <location>
        <begin position="9"/>
        <end position="409"/>
    </location>
</feature>
<dbReference type="EMBL" id="LCPO01000006">
    <property type="protein sequence ID" value="KKU99088.1"/>
    <property type="molecule type" value="Genomic_DNA"/>
</dbReference>
<dbReference type="AlphaFoldDB" id="A0A0G1X975"/>
<comment type="cofactor">
    <cofactor evidence="11">
        <name>Zn(2+)</name>
        <dbReference type="ChEBI" id="CHEBI:29105"/>
    </cofactor>
    <text evidence="11">Binds 1 zinc ion per subunit.</text>
</comment>